<gene>
    <name evidence="2" type="ORF">B7P43_G01515</name>
</gene>
<feature type="compositionally biased region" description="Polar residues" evidence="1">
    <location>
        <begin position="37"/>
        <end position="48"/>
    </location>
</feature>
<dbReference type="AlphaFoldDB" id="A0A2J7REV5"/>
<feature type="region of interest" description="Disordered" evidence="1">
    <location>
        <begin position="1"/>
        <end position="64"/>
    </location>
</feature>
<evidence type="ECO:0000313" key="3">
    <source>
        <dbReference type="Proteomes" id="UP000235965"/>
    </source>
</evidence>
<dbReference type="OrthoDB" id="6631087at2759"/>
<name>A0A2J7REV5_9NEOP</name>
<dbReference type="EMBL" id="NEVH01004944">
    <property type="protein sequence ID" value="PNF39340.1"/>
    <property type="molecule type" value="Genomic_DNA"/>
</dbReference>
<reference evidence="2 3" key="1">
    <citation type="submission" date="2017-12" db="EMBL/GenBank/DDBJ databases">
        <title>Hemimetabolous genomes reveal molecular basis of termite eusociality.</title>
        <authorList>
            <person name="Harrison M.C."/>
            <person name="Jongepier E."/>
            <person name="Robertson H.M."/>
            <person name="Arning N."/>
            <person name="Bitard-Feildel T."/>
            <person name="Chao H."/>
            <person name="Childers C.P."/>
            <person name="Dinh H."/>
            <person name="Doddapaneni H."/>
            <person name="Dugan S."/>
            <person name="Gowin J."/>
            <person name="Greiner C."/>
            <person name="Han Y."/>
            <person name="Hu H."/>
            <person name="Hughes D.S.T."/>
            <person name="Huylmans A.-K."/>
            <person name="Kemena C."/>
            <person name="Kremer L.P.M."/>
            <person name="Lee S.L."/>
            <person name="Lopez-Ezquerra A."/>
            <person name="Mallet L."/>
            <person name="Monroy-Kuhn J.M."/>
            <person name="Moser A."/>
            <person name="Murali S.C."/>
            <person name="Muzny D.M."/>
            <person name="Otani S."/>
            <person name="Piulachs M.-D."/>
            <person name="Poelchau M."/>
            <person name="Qu J."/>
            <person name="Schaub F."/>
            <person name="Wada-Katsumata A."/>
            <person name="Worley K.C."/>
            <person name="Xie Q."/>
            <person name="Ylla G."/>
            <person name="Poulsen M."/>
            <person name="Gibbs R.A."/>
            <person name="Schal C."/>
            <person name="Richards S."/>
            <person name="Belles X."/>
            <person name="Korb J."/>
            <person name="Bornberg-Bauer E."/>
        </authorList>
    </citation>
    <scope>NUCLEOTIDE SEQUENCE [LARGE SCALE GENOMIC DNA]</scope>
    <source>
        <tissue evidence="2">Whole body</tissue>
    </source>
</reference>
<evidence type="ECO:0000313" key="2">
    <source>
        <dbReference type="EMBL" id="PNF39340.1"/>
    </source>
</evidence>
<proteinExistence type="predicted"/>
<dbReference type="InParanoid" id="A0A2J7REV5"/>
<sequence length="218" mass="23920">MNSPPFLQPSRPVSRPPYNNRPINVPRPDGPGPQVSRPGNSGVLTNPDVSRPGGPGILTGPVPSWEQRPGDKFVYKDYEHCKCAYSFNCASPGIKFGHCDSGKQYCCYNPKPGPNLAPSAVNRGPGFIDSPAKPTYDRPILIGPGGPTGIVSEGSRPFKPPGGLYRPLAGEELDEDFRMNRRPYQRYGTINDEHFPRPPYDPYARSANIEMKKNGKKL</sequence>
<keyword evidence="3" id="KW-1185">Reference proteome</keyword>
<organism evidence="2 3">
    <name type="scientific">Cryptotermes secundus</name>
    <dbReference type="NCBI Taxonomy" id="105785"/>
    <lineage>
        <taxon>Eukaryota</taxon>
        <taxon>Metazoa</taxon>
        <taxon>Ecdysozoa</taxon>
        <taxon>Arthropoda</taxon>
        <taxon>Hexapoda</taxon>
        <taxon>Insecta</taxon>
        <taxon>Pterygota</taxon>
        <taxon>Neoptera</taxon>
        <taxon>Polyneoptera</taxon>
        <taxon>Dictyoptera</taxon>
        <taxon>Blattodea</taxon>
        <taxon>Blattoidea</taxon>
        <taxon>Termitoidae</taxon>
        <taxon>Kalotermitidae</taxon>
        <taxon>Cryptotermitinae</taxon>
        <taxon>Cryptotermes</taxon>
    </lineage>
</organism>
<accession>A0A2J7REV5</accession>
<protein>
    <submittedName>
        <fullName evidence="2">Uncharacterized protein</fullName>
    </submittedName>
</protein>
<evidence type="ECO:0000256" key="1">
    <source>
        <dbReference type="SAM" id="MobiDB-lite"/>
    </source>
</evidence>
<dbReference type="Proteomes" id="UP000235965">
    <property type="component" value="Unassembled WGS sequence"/>
</dbReference>
<comment type="caution">
    <text evidence="2">The sequence shown here is derived from an EMBL/GenBank/DDBJ whole genome shotgun (WGS) entry which is preliminary data.</text>
</comment>